<dbReference type="GO" id="GO:0006082">
    <property type="term" value="P:organic acid metabolic process"/>
    <property type="evidence" value="ECO:0007669"/>
    <property type="project" value="TreeGrafter"/>
</dbReference>
<dbReference type="OrthoDB" id="1844152at2759"/>
<evidence type="ECO:0000313" key="6">
    <source>
        <dbReference type="EMBL" id="CAG9585606.1"/>
    </source>
</evidence>
<comment type="caution">
    <text evidence="6">The sequence shown here is derived from an EMBL/GenBank/DDBJ whole genome shotgun (WGS) entry which is preliminary data.</text>
</comment>
<reference evidence="6" key="1">
    <citation type="submission" date="2021-09" db="EMBL/GenBank/DDBJ databases">
        <authorList>
            <person name="Martin H S."/>
        </authorList>
    </citation>
    <scope>NUCLEOTIDE SEQUENCE</scope>
</reference>
<comment type="similarity">
    <text evidence="1">Belongs to the cytochrome P450 family.</text>
</comment>
<keyword evidence="4" id="KW-0560">Oxidoreductase</keyword>
<evidence type="ECO:0000256" key="2">
    <source>
        <dbReference type="ARBA" id="ARBA00022723"/>
    </source>
</evidence>
<evidence type="ECO:0000256" key="3">
    <source>
        <dbReference type="ARBA" id="ARBA00023004"/>
    </source>
</evidence>
<feature type="binding site" description="axial binding residue" evidence="5">
    <location>
        <position position="484"/>
    </location>
    <ligand>
        <name>heme</name>
        <dbReference type="ChEBI" id="CHEBI:30413"/>
    </ligand>
    <ligandPart>
        <name>Fe</name>
        <dbReference type="ChEBI" id="CHEBI:18248"/>
    </ligandPart>
</feature>
<evidence type="ECO:0000313" key="7">
    <source>
        <dbReference type="Proteomes" id="UP000789524"/>
    </source>
</evidence>
<accession>A0A8J2R8V8</accession>
<keyword evidence="2 5" id="KW-0479">Metal-binding</keyword>
<dbReference type="Proteomes" id="UP000789524">
    <property type="component" value="Unassembled WGS sequence"/>
</dbReference>
<organism evidence="6 7">
    <name type="scientific">Danaus chrysippus</name>
    <name type="common">African queen</name>
    <dbReference type="NCBI Taxonomy" id="151541"/>
    <lineage>
        <taxon>Eukaryota</taxon>
        <taxon>Metazoa</taxon>
        <taxon>Ecdysozoa</taxon>
        <taxon>Arthropoda</taxon>
        <taxon>Hexapoda</taxon>
        <taxon>Insecta</taxon>
        <taxon>Pterygota</taxon>
        <taxon>Neoptera</taxon>
        <taxon>Endopterygota</taxon>
        <taxon>Lepidoptera</taxon>
        <taxon>Glossata</taxon>
        <taxon>Ditrysia</taxon>
        <taxon>Papilionoidea</taxon>
        <taxon>Nymphalidae</taxon>
        <taxon>Danainae</taxon>
        <taxon>Danaini</taxon>
        <taxon>Danaina</taxon>
        <taxon>Danaus</taxon>
        <taxon>Anosia</taxon>
    </lineage>
</organism>
<dbReference type="InterPro" id="IPR036396">
    <property type="entry name" value="Cyt_P450_sf"/>
</dbReference>
<dbReference type="GO" id="GO:0005737">
    <property type="term" value="C:cytoplasm"/>
    <property type="evidence" value="ECO:0007669"/>
    <property type="project" value="TreeGrafter"/>
</dbReference>
<dbReference type="InterPro" id="IPR050182">
    <property type="entry name" value="Cytochrome_P450_fam2"/>
</dbReference>
<dbReference type="Pfam" id="PF00067">
    <property type="entry name" value="p450"/>
    <property type="match status" value="1"/>
</dbReference>
<dbReference type="PRINTS" id="PR00463">
    <property type="entry name" value="EP450I"/>
</dbReference>
<evidence type="ECO:0000256" key="1">
    <source>
        <dbReference type="ARBA" id="ARBA00010617"/>
    </source>
</evidence>
<comment type="cofactor">
    <cofactor evidence="5">
        <name>heme</name>
        <dbReference type="ChEBI" id="CHEBI:30413"/>
    </cofactor>
</comment>
<dbReference type="GO" id="GO:0006805">
    <property type="term" value="P:xenobiotic metabolic process"/>
    <property type="evidence" value="ECO:0007669"/>
    <property type="project" value="TreeGrafter"/>
</dbReference>
<name>A0A8J2R8V8_9NEOP</name>
<dbReference type="AlphaFoldDB" id="A0A8J2R8V8"/>
<dbReference type="InterPro" id="IPR001128">
    <property type="entry name" value="Cyt_P450"/>
</dbReference>
<dbReference type="PRINTS" id="PR00385">
    <property type="entry name" value="P450"/>
</dbReference>
<protein>
    <submittedName>
        <fullName evidence="6">(African queen) hypothetical protein</fullName>
    </submittedName>
</protein>
<dbReference type="PANTHER" id="PTHR24300:SF403">
    <property type="entry name" value="CYTOCHROME P450 306A1"/>
    <property type="match status" value="1"/>
</dbReference>
<dbReference type="SUPFAM" id="SSF48264">
    <property type="entry name" value="Cytochrome P450"/>
    <property type="match status" value="1"/>
</dbReference>
<sequence>MDDIFLWLVTIVLGFLLLKKLYRWRSLPPGPWGLPVFGYLPFLDPEQPHLTLTKLAERYGPIYGIDMGSTYAVVLSDYRLVREAFAKDVFSGRAPLYLTHGIMRGFGIICSEGARWKDQRKLVTTWLKSFGMSKHSVSRDKLEKRIASGVHEVVQNLRENNGRPVNLSDMITHSLGNVVNDIIFGFKFDADDKTWRWFRQIQEEGCHEMGVSAVVNFLPFMRFISPSIQKTMEVLIRGQAQTHRLYASIIARRRKMLGLEKPAGAELPAHDKLFDEHPEGFIKCTKYSKNASNDEVHFFNPDVLIPSQDECILDKFLIEQKRRYENKEESAIFVTDEQLHFLLADMFGAGLDTTSVTLSWFLLYMALYPDEQELVREEILSVYSEECEIDSSKLPKLMAAICETQRIRSIVPVGIPHGCLQDTYLGNYRIPKGAMVVPLQWAIHMDPNIWEDPHVFKPSRFLDENGKLLKPQEFIPFQTGKRMCPGDELSRMLAVGFMVQLFRSFRVRLESKPPSTKEMQGKVGVTLSPPHVLFVCDSV</sequence>
<keyword evidence="7" id="KW-1185">Reference proteome</keyword>
<keyword evidence="3 5" id="KW-0408">Iron</keyword>
<dbReference type="GO" id="GO:0016712">
    <property type="term" value="F:oxidoreductase activity, acting on paired donors, with incorporation or reduction of molecular oxygen, reduced flavin or flavoprotein as one donor, and incorporation of one atom of oxygen"/>
    <property type="evidence" value="ECO:0007669"/>
    <property type="project" value="TreeGrafter"/>
</dbReference>
<dbReference type="Gene3D" id="1.10.630.10">
    <property type="entry name" value="Cytochrome P450"/>
    <property type="match status" value="1"/>
</dbReference>
<keyword evidence="5" id="KW-0349">Heme</keyword>
<dbReference type="GO" id="GO:0008395">
    <property type="term" value="F:steroid hydroxylase activity"/>
    <property type="evidence" value="ECO:0007669"/>
    <property type="project" value="TreeGrafter"/>
</dbReference>
<dbReference type="PANTHER" id="PTHR24300">
    <property type="entry name" value="CYTOCHROME P450 508A4-RELATED"/>
    <property type="match status" value="1"/>
</dbReference>
<proteinExistence type="inferred from homology"/>
<dbReference type="EMBL" id="CAKASE010000083">
    <property type="protein sequence ID" value="CAG9585606.1"/>
    <property type="molecule type" value="Genomic_DNA"/>
</dbReference>
<dbReference type="GO" id="GO:0005506">
    <property type="term" value="F:iron ion binding"/>
    <property type="evidence" value="ECO:0007669"/>
    <property type="project" value="InterPro"/>
</dbReference>
<evidence type="ECO:0000256" key="5">
    <source>
        <dbReference type="PIRSR" id="PIRSR602401-1"/>
    </source>
</evidence>
<dbReference type="InterPro" id="IPR002401">
    <property type="entry name" value="Cyt_P450_E_grp-I"/>
</dbReference>
<evidence type="ECO:0000256" key="4">
    <source>
        <dbReference type="ARBA" id="ARBA00023033"/>
    </source>
</evidence>
<gene>
    <name evidence="6" type="ORF">DCHRY22_LOCUS15984</name>
</gene>
<dbReference type="GO" id="GO:0020037">
    <property type="term" value="F:heme binding"/>
    <property type="evidence" value="ECO:0007669"/>
    <property type="project" value="InterPro"/>
</dbReference>
<keyword evidence="4" id="KW-0503">Monooxygenase</keyword>